<name>A0A0R1MJT2_9LACO</name>
<dbReference type="AlphaFoldDB" id="A0A0R1MJT2"/>
<gene>
    <name evidence="1" type="ORF">FC92_GL001685</name>
</gene>
<dbReference type="Proteomes" id="UP000051448">
    <property type="component" value="Unassembled WGS sequence"/>
</dbReference>
<organism evidence="1 2">
    <name type="scientific">Liquorilactobacillus hordei DSM 19519</name>
    <dbReference type="NCBI Taxonomy" id="1423759"/>
    <lineage>
        <taxon>Bacteria</taxon>
        <taxon>Bacillati</taxon>
        <taxon>Bacillota</taxon>
        <taxon>Bacilli</taxon>
        <taxon>Lactobacillales</taxon>
        <taxon>Lactobacillaceae</taxon>
        <taxon>Liquorilactobacillus</taxon>
    </lineage>
</organism>
<dbReference type="PATRIC" id="fig|1423759.3.peg.1758"/>
<reference evidence="1 2" key="1">
    <citation type="journal article" date="2015" name="Genome Announc.">
        <title>Expanding the biotechnology potential of lactobacilli through comparative genomics of 213 strains and associated genera.</title>
        <authorList>
            <person name="Sun Z."/>
            <person name="Harris H.M."/>
            <person name="McCann A."/>
            <person name="Guo C."/>
            <person name="Argimon S."/>
            <person name="Zhang W."/>
            <person name="Yang X."/>
            <person name="Jeffery I.B."/>
            <person name="Cooney J.C."/>
            <person name="Kagawa T.F."/>
            <person name="Liu W."/>
            <person name="Song Y."/>
            <person name="Salvetti E."/>
            <person name="Wrobel A."/>
            <person name="Rasinkangas P."/>
            <person name="Parkhill J."/>
            <person name="Rea M.C."/>
            <person name="O'Sullivan O."/>
            <person name="Ritari J."/>
            <person name="Douillard F.P."/>
            <person name="Paul Ross R."/>
            <person name="Yang R."/>
            <person name="Briner A.E."/>
            <person name="Felis G.E."/>
            <person name="de Vos W.M."/>
            <person name="Barrangou R."/>
            <person name="Klaenhammer T.R."/>
            <person name="Caufield P.W."/>
            <person name="Cui Y."/>
            <person name="Zhang H."/>
            <person name="O'Toole P.W."/>
        </authorList>
    </citation>
    <scope>NUCLEOTIDE SEQUENCE [LARGE SCALE GENOMIC DNA]</scope>
    <source>
        <strain evidence="1 2">DSM 19519</strain>
    </source>
</reference>
<dbReference type="STRING" id="1423759.FC92_GL001685"/>
<evidence type="ECO:0000313" key="1">
    <source>
        <dbReference type="EMBL" id="KRL07737.1"/>
    </source>
</evidence>
<dbReference type="OrthoDB" id="2296908at2"/>
<dbReference type="EMBL" id="AZDX01000005">
    <property type="protein sequence ID" value="KRL07737.1"/>
    <property type="molecule type" value="Genomic_DNA"/>
</dbReference>
<accession>A0A0R1MJT2</accession>
<proteinExistence type="predicted"/>
<evidence type="ECO:0000313" key="2">
    <source>
        <dbReference type="Proteomes" id="UP000051448"/>
    </source>
</evidence>
<protein>
    <submittedName>
        <fullName evidence="1">Uncharacterized protein</fullName>
    </submittedName>
</protein>
<keyword evidence="2" id="KW-1185">Reference proteome</keyword>
<comment type="caution">
    <text evidence="1">The sequence shown here is derived from an EMBL/GenBank/DDBJ whole genome shotgun (WGS) entry which is preliminary data.</text>
</comment>
<sequence length="107" mass="12566">MLELKKTTLQQITQSIQKQFSSYRELDFSNCIQMPIFQLNYFISQAIEKHKVISINYKDVYNNEFVATGFISRNKNNKNIFKIDSLGSNLSHLLNINQIKYIKLAKN</sequence>
<dbReference type="GeneID" id="98311380"/>
<dbReference type="RefSeq" id="WP_057869057.1">
    <property type="nucleotide sequence ID" value="NZ_AZDX01000005.1"/>
</dbReference>